<dbReference type="GO" id="GO:0005886">
    <property type="term" value="C:plasma membrane"/>
    <property type="evidence" value="ECO:0007669"/>
    <property type="project" value="UniProtKB-SubCell"/>
</dbReference>
<feature type="transmembrane region" description="Helical" evidence="11">
    <location>
        <begin position="7"/>
        <end position="26"/>
    </location>
</feature>
<dbReference type="HAMAP" id="MF_00276">
    <property type="entry name" value="KdpC"/>
    <property type="match status" value="1"/>
</dbReference>
<keyword evidence="13" id="KW-1185">Reference proteome</keyword>
<evidence type="ECO:0000256" key="4">
    <source>
        <dbReference type="ARBA" id="ARBA00022692"/>
    </source>
</evidence>
<dbReference type="InterPro" id="IPR003820">
    <property type="entry name" value="KdpC"/>
</dbReference>
<organism evidence="12 13">
    <name type="scientific">Rhizobium tubonense</name>
    <dbReference type="NCBI Taxonomy" id="484088"/>
    <lineage>
        <taxon>Bacteria</taxon>
        <taxon>Pseudomonadati</taxon>
        <taxon>Pseudomonadota</taxon>
        <taxon>Alphaproteobacteria</taxon>
        <taxon>Hyphomicrobiales</taxon>
        <taxon>Rhizobiaceae</taxon>
        <taxon>Rhizobium/Agrobacterium group</taxon>
        <taxon>Rhizobium</taxon>
    </lineage>
</organism>
<evidence type="ECO:0000256" key="5">
    <source>
        <dbReference type="ARBA" id="ARBA00022741"/>
    </source>
</evidence>
<evidence type="ECO:0000256" key="1">
    <source>
        <dbReference type="ARBA" id="ARBA00022448"/>
    </source>
</evidence>
<protein>
    <recommendedName>
        <fullName evidence="11">Potassium-transporting ATPase KdpC subunit</fullName>
    </recommendedName>
    <alternativeName>
        <fullName evidence="11">ATP phosphohydrolase [potassium-transporting] C chain</fullName>
    </alternativeName>
    <alternativeName>
        <fullName evidence="11">Potassium-binding and translocating subunit C</fullName>
    </alternativeName>
    <alternativeName>
        <fullName evidence="11">Potassium-translocating ATPase C chain</fullName>
    </alternativeName>
</protein>
<proteinExistence type="inferred from homology"/>
<dbReference type="RefSeq" id="WP_111162012.1">
    <property type="nucleotide sequence ID" value="NZ_PCDP01000039.1"/>
</dbReference>
<keyword evidence="6 11" id="KW-0067">ATP-binding</keyword>
<evidence type="ECO:0000256" key="3">
    <source>
        <dbReference type="ARBA" id="ARBA00022538"/>
    </source>
</evidence>
<evidence type="ECO:0000256" key="6">
    <source>
        <dbReference type="ARBA" id="ARBA00022840"/>
    </source>
</evidence>
<dbReference type="PANTHER" id="PTHR30042:SF2">
    <property type="entry name" value="POTASSIUM-TRANSPORTING ATPASE KDPC SUBUNIT"/>
    <property type="match status" value="1"/>
</dbReference>
<keyword evidence="1 11" id="KW-0813">Transport</keyword>
<dbReference type="PIRSF" id="PIRSF001296">
    <property type="entry name" value="K_ATPase_KdpC"/>
    <property type="match status" value="1"/>
</dbReference>
<gene>
    <name evidence="11" type="primary">kdpC</name>
    <name evidence="12" type="ORF">CPY51_20050</name>
</gene>
<keyword evidence="8 11" id="KW-1133">Transmembrane helix</keyword>
<dbReference type="NCBIfam" id="NF001454">
    <property type="entry name" value="PRK00315.1"/>
    <property type="match status" value="1"/>
</dbReference>
<accession>A0A2W4CMA0</accession>
<dbReference type="PANTHER" id="PTHR30042">
    <property type="entry name" value="POTASSIUM-TRANSPORTING ATPASE C CHAIN"/>
    <property type="match status" value="1"/>
</dbReference>
<keyword evidence="4 11" id="KW-0812">Transmembrane</keyword>
<keyword evidence="5 11" id="KW-0547">Nucleotide-binding</keyword>
<name>A0A2W4CMA0_9HYPH</name>
<keyword evidence="9 11" id="KW-0406">Ion transport</keyword>
<comment type="similarity">
    <text evidence="11">Belongs to the KdpC family.</text>
</comment>
<comment type="subunit">
    <text evidence="11">The system is composed of three essential subunits: KdpA, KdpB and KdpC.</text>
</comment>
<dbReference type="NCBIfam" id="NF010603">
    <property type="entry name" value="PRK13999.1"/>
    <property type="match status" value="1"/>
</dbReference>
<evidence type="ECO:0000256" key="8">
    <source>
        <dbReference type="ARBA" id="ARBA00022989"/>
    </source>
</evidence>
<keyword evidence="3 11" id="KW-0633">Potassium transport</keyword>
<dbReference type="NCBIfam" id="TIGR00681">
    <property type="entry name" value="kdpC"/>
    <property type="match status" value="1"/>
</dbReference>
<dbReference type="EMBL" id="PCDP01000039">
    <property type="protein sequence ID" value="PZM11525.1"/>
    <property type="molecule type" value="Genomic_DNA"/>
</dbReference>
<dbReference type="Proteomes" id="UP000248925">
    <property type="component" value="Unassembled WGS sequence"/>
</dbReference>
<comment type="caution">
    <text evidence="12">The sequence shown here is derived from an EMBL/GenBank/DDBJ whole genome shotgun (WGS) entry which is preliminary data.</text>
</comment>
<keyword evidence="7 11" id="KW-0630">Potassium</keyword>
<evidence type="ECO:0000313" key="13">
    <source>
        <dbReference type="Proteomes" id="UP000248925"/>
    </source>
</evidence>
<evidence type="ECO:0000256" key="7">
    <source>
        <dbReference type="ARBA" id="ARBA00022958"/>
    </source>
</evidence>
<evidence type="ECO:0000256" key="9">
    <source>
        <dbReference type="ARBA" id="ARBA00023065"/>
    </source>
</evidence>
<evidence type="ECO:0000256" key="10">
    <source>
        <dbReference type="ARBA" id="ARBA00023136"/>
    </source>
</evidence>
<dbReference type="Pfam" id="PF02669">
    <property type="entry name" value="KdpC"/>
    <property type="match status" value="1"/>
</dbReference>
<sequence length="201" mass="20824">MFKQIRPAIVMIVAMTAVTGLIYPIGMTSVAQAFFPHQANGSLVEKDGKVIGSSLIGQAFASDRYFHGRPSATTAADPNDASKSVASPYNAASSVGSNLGPTSSSLITRIKADAAALQSTNPNVPVPIDLVTTSGSGLDPHISPDDAYFQIPRVAKARGVDEAKLRGLIDAAVQPRELGILGEPVVNVLALNQALDASMTP</sequence>
<reference evidence="12 13" key="1">
    <citation type="journal article" date="2018" name="Sci. Rep.">
        <title>Rhizobium tumorigenes sp. nov., a novel plant tumorigenic bacterium isolated from cane gall tumors on thornless blackberry.</title>
        <authorList>
            <person name="Kuzmanovi N."/>
            <person name="Smalla K."/>
            <person name="Gronow S."/>
            <person name="PuBawska J."/>
        </authorList>
    </citation>
    <scope>NUCLEOTIDE SEQUENCE [LARGE SCALE GENOMIC DNA]</scope>
    <source>
        <strain evidence="12 13">CCBAU 85046</strain>
    </source>
</reference>
<evidence type="ECO:0000256" key="2">
    <source>
        <dbReference type="ARBA" id="ARBA00022475"/>
    </source>
</evidence>
<dbReference type="AlphaFoldDB" id="A0A2W4CMA0"/>
<keyword evidence="2 11" id="KW-1003">Cell membrane</keyword>
<dbReference type="GO" id="GO:0005524">
    <property type="term" value="F:ATP binding"/>
    <property type="evidence" value="ECO:0007669"/>
    <property type="project" value="UniProtKB-UniRule"/>
</dbReference>
<dbReference type="GO" id="GO:0008556">
    <property type="term" value="F:P-type potassium transmembrane transporter activity"/>
    <property type="evidence" value="ECO:0007669"/>
    <property type="project" value="InterPro"/>
</dbReference>
<comment type="function">
    <text evidence="11">Part of the high-affinity ATP-driven potassium transport (or Kdp) system, which catalyzes the hydrolysis of ATP coupled with the electrogenic transport of potassium into the cytoplasm. This subunit acts as a catalytic chaperone that increases the ATP-binding affinity of the ATP-hydrolyzing subunit KdpB by the formation of a transient KdpB/KdpC/ATP ternary complex.</text>
</comment>
<evidence type="ECO:0000313" key="12">
    <source>
        <dbReference type="EMBL" id="PZM11525.1"/>
    </source>
</evidence>
<evidence type="ECO:0000256" key="11">
    <source>
        <dbReference type="HAMAP-Rule" id="MF_00276"/>
    </source>
</evidence>
<comment type="subcellular location">
    <subcellularLocation>
        <location evidence="11">Cell membrane</location>
        <topology evidence="11">Single-pass membrane protein</topology>
    </subcellularLocation>
</comment>
<keyword evidence="10 11" id="KW-0472">Membrane</keyword>
<dbReference type="OrthoDB" id="9788285at2"/>